<dbReference type="InterPro" id="IPR011060">
    <property type="entry name" value="RibuloseP-bd_barrel"/>
</dbReference>
<dbReference type="InterPro" id="IPR001240">
    <property type="entry name" value="PRAI_dom"/>
</dbReference>
<reference evidence="8" key="1">
    <citation type="submission" date="2018-05" db="EMBL/GenBank/DDBJ databases">
        <authorList>
            <person name="Lanie J.A."/>
            <person name="Ng W.-L."/>
            <person name="Kazmierczak K.M."/>
            <person name="Andrzejewski T.M."/>
            <person name="Davidsen T.M."/>
            <person name="Wayne K.J."/>
            <person name="Tettelin H."/>
            <person name="Glass J.I."/>
            <person name="Rusch D."/>
            <person name="Podicherti R."/>
            <person name="Tsui H.-C.T."/>
            <person name="Winkler M.E."/>
        </authorList>
    </citation>
    <scope>NUCLEOTIDE SEQUENCE</scope>
</reference>
<dbReference type="EMBL" id="UINC01002381">
    <property type="protein sequence ID" value="SUZ96085.1"/>
    <property type="molecule type" value="Genomic_DNA"/>
</dbReference>
<evidence type="ECO:0000256" key="3">
    <source>
        <dbReference type="ARBA" id="ARBA00022605"/>
    </source>
</evidence>
<gene>
    <name evidence="8" type="ORF">METZ01_LOCUS48939</name>
</gene>
<dbReference type="CDD" id="cd00405">
    <property type="entry name" value="PRAI"/>
    <property type="match status" value="1"/>
</dbReference>
<dbReference type="EC" id="5.3.1.24" evidence="2"/>
<dbReference type="GO" id="GO:0004640">
    <property type="term" value="F:phosphoribosylanthranilate isomerase activity"/>
    <property type="evidence" value="ECO:0007669"/>
    <property type="project" value="UniProtKB-EC"/>
</dbReference>
<dbReference type="UniPathway" id="UPA00035">
    <property type="reaction ID" value="UER00042"/>
</dbReference>
<dbReference type="InterPro" id="IPR013785">
    <property type="entry name" value="Aldolase_TIM"/>
</dbReference>
<name>A0A381RW24_9ZZZZ</name>
<dbReference type="PANTHER" id="PTHR42894:SF1">
    <property type="entry name" value="N-(5'-PHOSPHORIBOSYL)ANTHRANILATE ISOMERASE"/>
    <property type="match status" value="1"/>
</dbReference>
<accession>A0A381RW24</accession>
<dbReference type="InterPro" id="IPR044643">
    <property type="entry name" value="TrpF_fam"/>
</dbReference>
<keyword evidence="4" id="KW-0822">Tryptophan biosynthesis</keyword>
<dbReference type="HAMAP" id="MF_00135">
    <property type="entry name" value="PRAI"/>
    <property type="match status" value="1"/>
</dbReference>
<dbReference type="AlphaFoldDB" id="A0A381RW24"/>
<proteinExistence type="inferred from homology"/>
<protein>
    <recommendedName>
        <fullName evidence="2">phosphoribosylanthranilate isomerase</fullName>
        <ecNumber evidence="2">5.3.1.24</ecNumber>
    </recommendedName>
</protein>
<sequence>VFVKICGVTNQEDALLATALGADAVGFIFAPSNRQVATPIVRDIVRQLPPEVMTVGVFRDQSRERVVEVVNTIGLRAAQLHGNESPETCRWIADRVPITIRALPAGSPDLRRIDDFGADLLLLDSPVPGSGTVFDWSLAEGAPSNRPMLLAGGLDPENVARAIAKVRPFGVDVASGVEAESGRKDPRLLRAFLKAARSVEFEGYDGGERRPFDWEEHQ</sequence>
<dbReference type="GO" id="GO:0000162">
    <property type="term" value="P:L-tryptophan biosynthetic process"/>
    <property type="evidence" value="ECO:0007669"/>
    <property type="project" value="UniProtKB-UniPathway"/>
</dbReference>
<keyword evidence="3" id="KW-0028">Amino-acid biosynthesis</keyword>
<dbReference type="PANTHER" id="PTHR42894">
    <property type="entry name" value="N-(5'-PHOSPHORIBOSYL)ANTHRANILATE ISOMERASE"/>
    <property type="match status" value="1"/>
</dbReference>
<evidence type="ECO:0000256" key="6">
    <source>
        <dbReference type="ARBA" id="ARBA00023235"/>
    </source>
</evidence>
<dbReference type="Gene3D" id="3.20.20.70">
    <property type="entry name" value="Aldolase class I"/>
    <property type="match status" value="1"/>
</dbReference>
<feature type="domain" description="N-(5'phosphoribosyl) anthranilate isomerase (PRAI)" evidence="7">
    <location>
        <begin position="3"/>
        <end position="194"/>
    </location>
</feature>
<evidence type="ECO:0000256" key="2">
    <source>
        <dbReference type="ARBA" id="ARBA00012572"/>
    </source>
</evidence>
<organism evidence="8">
    <name type="scientific">marine metagenome</name>
    <dbReference type="NCBI Taxonomy" id="408172"/>
    <lineage>
        <taxon>unclassified sequences</taxon>
        <taxon>metagenomes</taxon>
        <taxon>ecological metagenomes</taxon>
    </lineage>
</organism>
<evidence type="ECO:0000256" key="4">
    <source>
        <dbReference type="ARBA" id="ARBA00022822"/>
    </source>
</evidence>
<evidence type="ECO:0000256" key="1">
    <source>
        <dbReference type="ARBA" id="ARBA00004664"/>
    </source>
</evidence>
<dbReference type="Pfam" id="PF00697">
    <property type="entry name" value="PRAI"/>
    <property type="match status" value="1"/>
</dbReference>
<feature type="non-terminal residue" evidence="8">
    <location>
        <position position="1"/>
    </location>
</feature>
<evidence type="ECO:0000313" key="8">
    <source>
        <dbReference type="EMBL" id="SUZ96085.1"/>
    </source>
</evidence>
<evidence type="ECO:0000259" key="7">
    <source>
        <dbReference type="Pfam" id="PF00697"/>
    </source>
</evidence>
<comment type="pathway">
    <text evidence="1">Amino-acid biosynthesis; L-tryptophan biosynthesis; L-tryptophan from chorismate: step 3/5.</text>
</comment>
<dbReference type="SUPFAM" id="SSF51366">
    <property type="entry name" value="Ribulose-phoshate binding barrel"/>
    <property type="match status" value="1"/>
</dbReference>
<keyword evidence="5" id="KW-0057">Aromatic amino acid biosynthesis</keyword>
<keyword evidence="6" id="KW-0413">Isomerase</keyword>
<evidence type="ECO:0000256" key="5">
    <source>
        <dbReference type="ARBA" id="ARBA00023141"/>
    </source>
</evidence>